<protein>
    <submittedName>
        <fullName evidence="1">Uncharacterized protein</fullName>
    </submittedName>
</protein>
<organism evidence="1 2">
    <name type="scientific">Fusarium mundagurra</name>
    <dbReference type="NCBI Taxonomy" id="1567541"/>
    <lineage>
        <taxon>Eukaryota</taxon>
        <taxon>Fungi</taxon>
        <taxon>Dikarya</taxon>
        <taxon>Ascomycota</taxon>
        <taxon>Pezizomycotina</taxon>
        <taxon>Sordariomycetes</taxon>
        <taxon>Hypocreomycetidae</taxon>
        <taxon>Hypocreales</taxon>
        <taxon>Nectriaceae</taxon>
        <taxon>Fusarium</taxon>
        <taxon>Fusarium fujikuroi species complex</taxon>
    </lineage>
</organism>
<evidence type="ECO:0000313" key="1">
    <source>
        <dbReference type="EMBL" id="KAF5723754.1"/>
    </source>
</evidence>
<dbReference type="OrthoDB" id="5089597at2759"/>
<gene>
    <name evidence="1" type="ORF">FMUND_1490</name>
</gene>
<dbReference type="EMBL" id="JAAOAN010000057">
    <property type="protein sequence ID" value="KAF5723754.1"/>
    <property type="molecule type" value="Genomic_DNA"/>
</dbReference>
<comment type="caution">
    <text evidence="1">The sequence shown here is derived from an EMBL/GenBank/DDBJ whole genome shotgun (WGS) entry which is preliminary data.</text>
</comment>
<accession>A0A8H5Z4I0</accession>
<proteinExistence type="predicted"/>
<dbReference type="AlphaFoldDB" id="A0A8H5Z4I0"/>
<name>A0A8H5Z4I0_9HYPO</name>
<sequence>MPGQANAKKALKSSSSGTVWQRILSILLELTNKQANFDETPFSEQSRHDLRELFTMIARLQAENNVLRTTAHLESITNRLKEQVEKLEPPQPEEGRGNPLSCRLQRLASAAIDLPLDIKDDDLSINDLALLCTVLEDEKRRAALLSFAGDSVTFPELSFCLRSLGEGETVGFLVDQGGRTPHCSIHGDAKCTWMSRKDGLIKMRREP</sequence>
<evidence type="ECO:0000313" key="2">
    <source>
        <dbReference type="Proteomes" id="UP000544331"/>
    </source>
</evidence>
<keyword evidence="2" id="KW-1185">Reference proteome</keyword>
<dbReference type="Proteomes" id="UP000544331">
    <property type="component" value="Unassembled WGS sequence"/>
</dbReference>
<reference evidence="1 2" key="1">
    <citation type="submission" date="2020-05" db="EMBL/GenBank/DDBJ databases">
        <title>Identification and distribution of gene clusters putatively required for synthesis of sphingolipid metabolism inhibitors in phylogenetically diverse species of the filamentous fungus Fusarium.</title>
        <authorList>
            <person name="Kim H.-S."/>
            <person name="Busman M."/>
            <person name="Brown D.W."/>
            <person name="Divon H."/>
            <person name="Uhlig S."/>
            <person name="Proctor R.H."/>
        </authorList>
    </citation>
    <scope>NUCLEOTIDE SEQUENCE [LARGE SCALE GENOMIC DNA]</scope>
    <source>
        <strain evidence="1 2">NRRL 66235</strain>
    </source>
</reference>